<dbReference type="PANTHER" id="PTHR46072:SF5">
    <property type="entry name" value="GENERAL AMIDASE-C"/>
    <property type="match status" value="1"/>
</dbReference>
<dbReference type="Gene3D" id="3.90.1300.10">
    <property type="entry name" value="Amidase signature (AS) domain"/>
    <property type="match status" value="1"/>
</dbReference>
<name>A0A5N6U955_ASPAV</name>
<proteinExistence type="inferred from homology"/>
<evidence type="ECO:0000256" key="1">
    <source>
        <dbReference type="ARBA" id="ARBA00001311"/>
    </source>
</evidence>
<feature type="binding site" evidence="6">
    <location>
        <begin position="235"/>
        <end position="238"/>
    </location>
    <ligand>
        <name>substrate</name>
    </ligand>
</feature>
<feature type="active site" description="Acyl-ester intermediate" evidence="5">
    <location>
        <position position="238"/>
    </location>
</feature>
<sequence>MTVQTWQDKVAAKKEQASSNIPSEWRVPESILAETAANPSANILNVPRESGILSPREIEITESTDATALLEQLSAGKYTSVEVATAFCKRAAIAQQLTSCLTETFFDVALARAKELDDHFAKTGKTTGPLHGLPISLKDCFNVTGVPTTIGFVSFLDKPPHTTNTALVDILLKAGAVLYVKTNLPQTMMTADSHNNIFGRTLNPNHLNLTAGGSSGGEGALIALRGSLLGVGTDIGGSIRIPALCCGLIGFKPSSGRIPYAGMANPVRDGLTGIAPVAGPLCHSVRDADLFMDVVSQLKPEDVDDQVHGIPWTRPTPKDTLTIGLLREAPERPWHPSIHRALARAVNRLARAGHTIVDLRDKPPSIKEASELAFQFFSMDTDNSTMGYIAASGEPPIPSLEATYGKPPADPPQPTLRGLYEANVAKADYEARMRKMFIDNDLDIIISSGYQSPAPPHDTFGLPFYTVIWNLVDYPSCIIPFEKANEAEDAVFVRDVEYIPPYTPEEIEGAPCHVQIIGRRTKDETLVQNAKIVESILRA</sequence>
<evidence type="ECO:0000256" key="6">
    <source>
        <dbReference type="PIRSR" id="PIRSR001221-2"/>
    </source>
</evidence>
<evidence type="ECO:0000313" key="8">
    <source>
        <dbReference type="EMBL" id="KAE8155155.1"/>
    </source>
</evidence>
<feature type="active site" description="Charge relay system" evidence="5">
    <location>
        <position position="214"/>
    </location>
</feature>
<dbReference type="EC" id="3.5.1.4" evidence="3"/>
<dbReference type="InterPro" id="IPR023631">
    <property type="entry name" value="Amidase_dom"/>
</dbReference>
<dbReference type="InterPro" id="IPR020556">
    <property type="entry name" value="Amidase_CS"/>
</dbReference>
<evidence type="ECO:0000256" key="4">
    <source>
        <dbReference type="ARBA" id="ARBA00022801"/>
    </source>
</evidence>
<protein>
    <recommendedName>
        <fullName evidence="3">amidase</fullName>
        <ecNumber evidence="3">3.5.1.4</ecNumber>
    </recommendedName>
</protein>
<dbReference type="GO" id="GO:0004040">
    <property type="term" value="F:amidase activity"/>
    <property type="evidence" value="ECO:0007669"/>
    <property type="project" value="UniProtKB-EC"/>
</dbReference>
<dbReference type="InterPro" id="IPR036928">
    <property type="entry name" value="AS_sf"/>
</dbReference>
<dbReference type="PANTHER" id="PTHR46072">
    <property type="entry name" value="AMIDASE-RELATED-RELATED"/>
    <property type="match status" value="1"/>
</dbReference>
<dbReference type="AlphaFoldDB" id="A0A5N6U955"/>
<comment type="similarity">
    <text evidence="2">Belongs to the amidase family.</text>
</comment>
<reference evidence="8 9" key="1">
    <citation type="submission" date="2019-04" db="EMBL/GenBank/DDBJ databases">
        <title>Friends and foes A comparative genomics study of 23 Aspergillus species from section Flavi.</title>
        <authorList>
            <consortium name="DOE Joint Genome Institute"/>
            <person name="Kjaerbolling I."/>
            <person name="Vesth T."/>
            <person name="Frisvad J.C."/>
            <person name="Nybo J.L."/>
            <person name="Theobald S."/>
            <person name="Kildgaard S."/>
            <person name="Isbrandt T."/>
            <person name="Kuo A."/>
            <person name="Sato A."/>
            <person name="Lyhne E.K."/>
            <person name="Kogle M.E."/>
            <person name="Wiebenga A."/>
            <person name="Kun R.S."/>
            <person name="Lubbers R.J."/>
            <person name="Makela M.R."/>
            <person name="Barry K."/>
            <person name="Chovatia M."/>
            <person name="Clum A."/>
            <person name="Daum C."/>
            <person name="Haridas S."/>
            <person name="He G."/>
            <person name="LaButti K."/>
            <person name="Lipzen A."/>
            <person name="Mondo S."/>
            <person name="Riley R."/>
            <person name="Salamov A."/>
            <person name="Simmons B.A."/>
            <person name="Magnuson J.K."/>
            <person name="Henrissat B."/>
            <person name="Mortensen U.H."/>
            <person name="Larsen T.O."/>
            <person name="Devries R.P."/>
            <person name="Grigoriev I.V."/>
            <person name="Machida M."/>
            <person name="Baker S.E."/>
            <person name="Andersen M.R."/>
        </authorList>
    </citation>
    <scope>NUCLEOTIDE SEQUENCE [LARGE SCALE GENOMIC DNA]</scope>
    <source>
        <strain evidence="8 9">IBT 18842</strain>
    </source>
</reference>
<feature type="binding site" evidence="6">
    <location>
        <position position="214"/>
    </location>
    <ligand>
        <name>substrate</name>
    </ligand>
</feature>
<dbReference type="OrthoDB" id="6428749at2759"/>
<keyword evidence="4" id="KW-0378">Hydrolase</keyword>
<keyword evidence="9" id="KW-1185">Reference proteome</keyword>
<feature type="active site" description="Charge relay system" evidence="5">
    <location>
        <position position="138"/>
    </location>
</feature>
<comment type="catalytic activity">
    <reaction evidence="1">
        <text>a monocarboxylic acid amide + H2O = a monocarboxylate + NH4(+)</text>
        <dbReference type="Rhea" id="RHEA:12020"/>
        <dbReference type="ChEBI" id="CHEBI:15377"/>
        <dbReference type="ChEBI" id="CHEBI:28938"/>
        <dbReference type="ChEBI" id="CHEBI:35757"/>
        <dbReference type="ChEBI" id="CHEBI:83628"/>
        <dbReference type="EC" id="3.5.1.4"/>
    </reaction>
</comment>
<evidence type="ECO:0000256" key="5">
    <source>
        <dbReference type="PIRSR" id="PIRSR001221-1"/>
    </source>
</evidence>
<dbReference type="PROSITE" id="PS00571">
    <property type="entry name" value="AMIDASES"/>
    <property type="match status" value="1"/>
</dbReference>
<evidence type="ECO:0000259" key="7">
    <source>
        <dbReference type="Pfam" id="PF01425"/>
    </source>
</evidence>
<dbReference type="Proteomes" id="UP000325780">
    <property type="component" value="Unassembled WGS sequence"/>
</dbReference>
<accession>A0A5N6U955</accession>
<evidence type="ECO:0000256" key="2">
    <source>
        <dbReference type="ARBA" id="ARBA00009199"/>
    </source>
</evidence>
<organism evidence="8 9">
    <name type="scientific">Aspergillus avenaceus</name>
    <dbReference type="NCBI Taxonomy" id="36643"/>
    <lineage>
        <taxon>Eukaryota</taxon>
        <taxon>Fungi</taxon>
        <taxon>Dikarya</taxon>
        <taxon>Ascomycota</taxon>
        <taxon>Pezizomycotina</taxon>
        <taxon>Eurotiomycetes</taxon>
        <taxon>Eurotiomycetidae</taxon>
        <taxon>Eurotiales</taxon>
        <taxon>Aspergillaceae</taxon>
        <taxon>Aspergillus</taxon>
        <taxon>Aspergillus subgen. Circumdati</taxon>
    </lineage>
</organism>
<dbReference type="PIRSF" id="PIRSF001221">
    <property type="entry name" value="Amidase_fungi"/>
    <property type="match status" value="1"/>
</dbReference>
<feature type="binding site" evidence="6">
    <location>
        <position position="188"/>
    </location>
    <ligand>
        <name>substrate</name>
    </ligand>
</feature>
<evidence type="ECO:0000313" key="9">
    <source>
        <dbReference type="Proteomes" id="UP000325780"/>
    </source>
</evidence>
<dbReference type="EMBL" id="ML742024">
    <property type="protein sequence ID" value="KAE8155155.1"/>
    <property type="molecule type" value="Genomic_DNA"/>
</dbReference>
<gene>
    <name evidence="8" type="ORF">BDV25DRAFT_38072</name>
</gene>
<feature type="domain" description="Amidase" evidence="7">
    <location>
        <begin position="82"/>
        <end position="526"/>
    </location>
</feature>
<dbReference type="Pfam" id="PF01425">
    <property type="entry name" value="Amidase"/>
    <property type="match status" value="1"/>
</dbReference>
<dbReference type="SUPFAM" id="SSF75304">
    <property type="entry name" value="Amidase signature (AS) enzymes"/>
    <property type="match status" value="1"/>
</dbReference>
<evidence type="ECO:0000256" key="3">
    <source>
        <dbReference type="ARBA" id="ARBA00012922"/>
    </source>
</evidence>